<proteinExistence type="predicted"/>
<keyword evidence="1" id="KW-1133">Transmembrane helix</keyword>
<dbReference type="PANTHER" id="PTHR28136">
    <property type="entry name" value="NUCLEUS EXPORT PROTEIN BRR6"/>
    <property type="match status" value="1"/>
</dbReference>
<feature type="domain" description="Brl1/Brr6" evidence="2">
    <location>
        <begin position="75"/>
        <end position="204"/>
    </location>
</feature>
<evidence type="ECO:0000313" key="4">
    <source>
        <dbReference type="Proteomes" id="UP001465976"/>
    </source>
</evidence>
<dbReference type="InterPro" id="IPR018767">
    <property type="entry name" value="Brl1/Brr6_dom"/>
</dbReference>
<reference evidence="3 4" key="1">
    <citation type="submission" date="2024-02" db="EMBL/GenBank/DDBJ databases">
        <title>A draft genome for the cacao thread blight pathogen Marasmius crinis-equi.</title>
        <authorList>
            <person name="Cohen S.P."/>
            <person name="Baruah I.K."/>
            <person name="Amoako-Attah I."/>
            <person name="Bukari Y."/>
            <person name="Meinhardt L.W."/>
            <person name="Bailey B.A."/>
        </authorList>
    </citation>
    <scope>NUCLEOTIDE SEQUENCE [LARGE SCALE GENOMIC DNA]</scope>
    <source>
        <strain evidence="3 4">GH-76</strain>
    </source>
</reference>
<gene>
    <name evidence="3" type="ORF">V5O48_008646</name>
</gene>
<feature type="transmembrane region" description="Helical" evidence="1">
    <location>
        <begin position="84"/>
        <end position="106"/>
    </location>
</feature>
<accession>A0ABR3FDV0</accession>
<keyword evidence="1" id="KW-0812">Transmembrane</keyword>
<dbReference type="InterPro" id="IPR040202">
    <property type="entry name" value="Brl1/Brr6"/>
</dbReference>
<evidence type="ECO:0000256" key="1">
    <source>
        <dbReference type="SAM" id="Phobius"/>
    </source>
</evidence>
<organism evidence="3 4">
    <name type="scientific">Marasmius crinis-equi</name>
    <dbReference type="NCBI Taxonomy" id="585013"/>
    <lineage>
        <taxon>Eukaryota</taxon>
        <taxon>Fungi</taxon>
        <taxon>Dikarya</taxon>
        <taxon>Basidiomycota</taxon>
        <taxon>Agaricomycotina</taxon>
        <taxon>Agaricomycetes</taxon>
        <taxon>Agaricomycetidae</taxon>
        <taxon>Agaricales</taxon>
        <taxon>Marasmiineae</taxon>
        <taxon>Marasmiaceae</taxon>
        <taxon>Marasmius</taxon>
    </lineage>
</organism>
<dbReference type="Pfam" id="PF10104">
    <property type="entry name" value="Brr6_like_C_C"/>
    <property type="match status" value="1"/>
</dbReference>
<keyword evidence="4" id="KW-1185">Reference proteome</keyword>
<dbReference type="SMART" id="SM01042">
    <property type="entry name" value="Brr6_like_C_C"/>
    <property type="match status" value="1"/>
</dbReference>
<name>A0ABR3FDV0_9AGAR</name>
<keyword evidence="1" id="KW-0472">Membrane</keyword>
<comment type="caution">
    <text evidence="3">The sequence shown here is derived from an EMBL/GenBank/DDBJ whole genome shotgun (WGS) entry which is preliminary data.</text>
</comment>
<evidence type="ECO:0000313" key="3">
    <source>
        <dbReference type="EMBL" id="KAL0573305.1"/>
    </source>
</evidence>
<dbReference type="EMBL" id="JBAHYK010000518">
    <property type="protein sequence ID" value="KAL0573305.1"/>
    <property type="molecule type" value="Genomic_DNA"/>
</dbReference>
<protein>
    <recommendedName>
        <fullName evidence="2">Brl1/Brr6 domain-containing protein</fullName>
    </recommendedName>
</protein>
<evidence type="ECO:0000259" key="2">
    <source>
        <dbReference type="SMART" id="SM01042"/>
    </source>
</evidence>
<sequence length="221" mass="24564">MPMAILKSQPKEEQDNKLSYIEAPDGFRFTTAVKRPRHLNTDLVSPGGFRPFNDIPYYRSATPGQPIQFQATSTSTSVLYQSVFTARTLATVAVVFSVCLVGWLLAGDVMHSIDELGKDVRLQAEACLRRYTENACDTPVEAMESACRAWKICKDRDPSNVGSSMIVAHTLGAFIDNFASAVSLKTFVGRFYIFTFQPMIYLYGLGDGTKLHPRLDCTSRL</sequence>
<dbReference type="PANTHER" id="PTHR28136:SF1">
    <property type="entry name" value="NUCLEUS EXPORT PROTEIN BRL1"/>
    <property type="match status" value="1"/>
</dbReference>
<dbReference type="Proteomes" id="UP001465976">
    <property type="component" value="Unassembled WGS sequence"/>
</dbReference>